<dbReference type="Pfam" id="PF10536">
    <property type="entry name" value="PMD"/>
    <property type="match status" value="1"/>
</dbReference>
<sequence>MATPELLDAQVDMQHRSYVAVVLSGTCSHGDDADRPSLASKGDMVDPDRRPKDKATRFQFDMSLIAALLDRWRPETHTFHFTVAVGAHDVPASWRDELLAHFAGVQRNARAPPYRTFVSTHGPTKRDDADDATVARHFEAYLLWLFGWGDSCLKHLLPVARAIADVPLDDLPQYSWGSAVLAATYRGLCKCVMKVSADEPIFVGCPMLLQLWSYERFPVGRPLINLDPYTDLSADHDEVDMPTMGSLWCLRKTKKSYPDFVGQFDALVDTDVRWTPYSPADVAARAPNGLSSLCLRDQQYWMTRKPVIYDIHIEEYHVHRVMRQFGLHQDFPVPVTHSVPAHGQPPGSLWAAKVLPFVQSWDQALDDLVFENRPHTDEAFSRTRTRMVHVPPEAPMAMASLSDTYPLVRDQNFAAEAASSLAHCSDMTHAQHLSAYRKIADLCVTTPPFHLVVHVRERMELRHGMGCASSGTLCYHDHVTSSSSTHARRLFLLWVHTGPDLHDDDDADENMGQFDNQEWVQQYYGSGQHDVVGPSQLSGAPEDLTPLPEAGRRPGRDIVPPDPLTGTGCGETCQERGAKAEEQERRVRQQQIRLKGKKDELKRRRAELGQREAALKIQEEQFQAREAQFKREAEEQKNRYKEPAQSSTTDERNKKGKFLRFTQ</sequence>
<dbReference type="AlphaFoldDB" id="A0A835FJY3"/>
<accession>A0A835FJY3</accession>
<protein>
    <recommendedName>
        <fullName evidence="2">Aminotransferase-like plant mobile domain-containing protein</fullName>
    </recommendedName>
</protein>
<proteinExistence type="predicted"/>
<dbReference type="PANTHER" id="PTHR46033:SF78">
    <property type="entry name" value="OS06G0232700 PROTEIN"/>
    <property type="match status" value="1"/>
</dbReference>
<dbReference type="Proteomes" id="UP000636709">
    <property type="component" value="Unassembled WGS sequence"/>
</dbReference>
<dbReference type="InterPro" id="IPR044824">
    <property type="entry name" value="MAIN-like"/>
</dbReference>
<feature type="compositionally biased region" description="Basic and acidic residues" evidence="1">
    <location>
        <begin position="573"/>
        <end position="587"/>
    </location>
</feature>
<feature type="region of interest" description="Disordered" evidence="1">
    <location>
        <begin position="534"/>
        <end position="589"/>
    </location>
</feature>
<comment type="caution">
    <text evidence="3">The sequence shown here is derived from an EMBL/GenBank/DDBJ whole genome shotgun (WGS) entry which is preliminary data.</text>
</comment>
<gene>
    <name evidence="3" type="ORF">HU200_009389</name>
</gene>
<feature type="compositionally biased region" description="Basic and acidic residues" evidence="1">
    <location>
        <begin position="43"/>
        <end position="52"/>
    </location>
</feature>
<reference evidence="3" key="1">
    <citation type="submission" date="2020-07" db="EMBL/GenBank/DDBJ databases">
        <title>Genome sequence and genetic diversity analysis of an under-domesticated orphan crop, white fonio (Digitaria exilis).</title>
        <authorList>
            <person name="Bennetzen J.L."/>
            <person name="Chen S."/>
            <person name="Ma X."/>
            <person name="Wang X."/>
            <person name="Yssel A.E.J."/>
            <person name="Chaluvadi S.R."/>
            <person name="Johnson M."/>
            <person name="Gangashetty P."/>
            <person name="Hamidou F."/>
            <person name="Sanogo M.D."/>
            <person name="Zwaenepoel A."/>
            <person name="Wallace J."/>
            <person name="Van De Peer Y."/>
            <person name="Van Deynze A."/>
        </authorList>
    </citation>
    <scope>NUCLEOTIDE SEQUENCE</scope>
    <source>
        <tissue evidence="3">Leaves</tissue>
    </source>
</reference>
<organism evidence="3 4">
    <name type="scientific">Digitaria exilis</name>
    <dbReference type="NCBI Taxonomy" id="1010633"/>
    <lineage>
        <taxon>Eukaryota</taxon>
        <taxon>Viridiplantae</taxon>
        <taxon>Streptophyta</taxon>
        <taxon>Embryophyta</taxon>
        <taxon>Tracheophyta</taxon>
        <taxon>Spermatophyta</taxon>
        <taxon>Magnoliopsida</taxon>
        <taxon>Liliopsida</taxon>
        <taxon>Poales</taxon>
        <taxon>Poaceae</taxon>
        <taxon>PACMAD clade</taxon>
        <taxon>Panicoideae</taxon>
        <taxon>Panicodae</taxon>
        <taxon>Paniceae</taxon>
        <taxon>Anthephorinae</taxon>
        <taxon>Digitaria</taxon>
    </lineage>
</organism>
<name>A0A835FJY3_9POAL</name>
<evidence type="ECO:0000259" key="2">
    <source>
        <dbReference type="Pfam" id="PF10536"/>
    </source>
</evidence>
<evidence type="ECO:0000313" key="3">
    <source>
        <dbReference type="EMBL" id="KAF8762429.1"/>
    </source>
</evidence>
<feature type="compositionally biased region" description="Basic residues" evidence="1">
    <location>
        <begin position="654"/>
        <end position="663"/>
    </location>
</feature>
<feature type="domain" description="Aminotransferase-like plant mobile" evidence="2">
    <location>
        <begin position="136"/>
        <end position="338"/>
    </location>
</feature>
<keyword evidence="4" id="KW-1185">Reference proteome</keyword>
<dbReference type="OrthoDB" id="666637at2759"/>
<dbReference type="PANTHER" id="PTHR46033">
    <property type="entry name" value="PROTEIN MAIN-LIKE 2"/>
    <property type="match status" value="1"/>
</dbReference>
<feature type="region of interest" description="Disordered" evidence="1">
    <location>
        <begin position="626"/>
        <end position="663"/>
    </location>
</feature>
<evidence type="ECO:0000256" key="1">
    <source>
        <dbReference type="SAM" id="MobiDB-lite"/>
    </source>
</evidence>
<feature type="compositionally biased region" description="Basic and acidic residues" evidence="1">
    <location>
        <begin position="626"/>
        <end position="642"/>
    </location>
</feature>
<dbReference type="InterPro" id="IPR019557">
    <property type="entry name" value="AminoTfrase-like_pln_mobile"/>
</dbReference>
<dbReference type="EMBL" id="JACEFO010000638">
    <property type="protein sequence ID" value="KAF8762429.1"/>
    <property type="molecule type" value="Genomic_DNA"/>
</dbReference>
<evidence type="ECO:0000313" key="4">
    <source>
        <dbReference type="Proteomes" id="UP000636709"/>
    </source>
</evidence>
<feature type="region of interest" description="Disordered" evidence="1">
    <location>
        <begin position="28"/>
        <end position="52"/>
    </location>
</feature>
<dbReference type="GO" id="GO:0010073">
    <property type="term" value="P:meristem maintenance"/>
    <property type="evidence" value="ECO:0007669"/>
    <property type="project" value="InterPro"/>
</dbReference>